<keyword evidence="3" id="KW-0238">DNA-binding</keyword>
<dbReference type="SUPFAM" id="SSF53850">
    <property type="entry name" value="Periplasmic binding protein-like II"/>
    <property type="match status" value="1"/>
</dbReference>
<evidence type="ECO:0000313" key="7">
    <source>
        <dbReference type="Proteomes" id="UP000664218"/>
    </source>
</evidence>
<dbReference type="AlphaFoldDB" id="A0A939H882"/>
<gene>
    <name evidence="6" type="ORF">J3A84_04525</name>
</gene>
<keyword evidence="7" id="KW-1185">Reference proteome</keyword>
<keyword evidence="4" id="KW-0804">Transcription</keyword>
<proteinExistence type="inferred from homology"/>
<dbReference type="InterPro" id="IPR036388">
    <property type="entry name" value="WH-like_DNA-bd_sf"/>
</dbReference>
<accession>A0A939H882</accession>
<evidence type="ECO:0000256" key="1">
    <source>
        <dbReference type="ARBA" id="ARBA00009437"/>
    </source>
</evidence>
<dbReference type="PANTHER" id="PTHR30126">
    <property type="entry name" value="HTH-TYPE TRANSCRIPTIONAL REGULATOR"/>
    <property type="match status" value="1"/>
</dbReference>
<dbReference type="GO" id="GO:0000976">
    <property type="term" value="F:transcription cis-regulatory region binding"/>
    <property type="evidence" value="ECO:0007669"/>
    <property type="project" value="TreeGrafter"/>
</dbReference>
<evidence type="ECO:0000313" key="6">
    <source>
        <dbReference type="EMBL" id="MBO1264304.1"/>
    </source>
</evidence>
<dbReference type="EMBL" id="JAFNJU010000003">
    <property type="protein sequence ID" value="MBO1264304.1"/>
    <property type="molecule type" value="Genomic_DNA"/>
</dbReference>
<keyword evidence="2" id="KW-0805">Transcription regulation</keyword>
<dbReference type="Gene3D" id="1.10.10.10">
    <property type="entry name" value="Winged helix-like DNA-binding domain superfamily/Winged helix DNA-binding domain"/>
    <property type="match status" value="1"/>
</dbReference>
<reference evidence="6" key="1">
    <citation type="submission" date="2021-03" db="EMBL/GenBank/DDBJ databases">
        <title>Proteiniclasticum marinus sp. nov., isolated from tidal flat sediment.</title>
        <authorList>
            <person name="Namirimu T."/>
            <person name="Yang J.-A."/>
            <person name="Yang S.-H."/>
            <person name="Kim Y.-J."/>
            <person name="Kwon K.K."/>
        </authorList>
    </citation>
    <scope>NUCLEOTIDE SEQUENCE</scope>
    <source>
        <strain evidence="6">SCR006</strain>
    </source>
</reference>
<dbReference type="InterPro" id="IPR000847">
    <property type="entry name" value="LysR_HTH_N"/>
</dbReference>
<sequence length="296" mass="34336">MDIQKLKSFLTLAECRSFSETAELLYLSQPAISKQIESLENELQVPLFNRSRNNISLTLQGEYFMQFAEEMVKLADNSKELLKQLDDLKNGTLFFGATNFIGVYLMPRMLSIYQNSYPNIKLNMTISSSKKLFEKLQKHEIEFGFLSHYVHLDSSQYVTEPFCLDHMVLVVPYEHPLAAQKSCHVSELKKYPFIMKDTHSSLSRFLDDKLHPLDFPNMIIINNQEAIKQAICHNVGISIMSEKSVEVERMAGLVRTLEIQNLNLDREIHIVYHRKKHITPAGKAFLEMIRNDQFQK</sequence>
<organism evidence="6 7">
    <name type="scientific">Proteiniclasticum aestuarii</name>
    <dbReference type="NCBI Taxonomy" id="2817862"/>
    <lineage>
        <taxon>Bacteria</taxon>
        <taxon>Bacillati</taxon>
        <taxon>Bacillota</taxon>
        <taxon>Clostridia</taxon>
        <taxon>Eubacteriales</taxon>
        <taxon>Clostridiaceae</taxon>
        <taxon>Proteiniclasticum</taxon>
    </lineage>
</organism>
<dbReference type="Pfam" id="PF00126">
    <property type="entry name" value="HTH_1"/>
    <property type="match status" value="1"/>
</dbReference>
<evidence type="ECO:0000259" key="5">
    <source>
        <dbReference type="PROSITE" id="PS50931"/>
    </source>
</evidence>
<dbReference type="InterPro" id="IPR036390">
    <property type="entry name" value="WH_DNA-bd_sf"/>
</dbReference>
<evidence type="ECO:0000256" key="3">
    <source>
        <dbReference type="ARBA" id="ARBA00023125"/>
    </source>
</evidence>
<feature type="domain" description="HTH lysR-type" evidence="5">
    <location>
        <begin position="1"/>
        <end position="58"/>
    </location>
</feature>
<dbReference type="SUPFAM" id="SSF46785">
    <property type="entry name" value="Winged helix' DNA-binding domain"/>
    <property type="match status" value="1"/>
</dbReference>
<dbReference type="GO" id="GO:0003700">
    <property type="term" value="F:DNA-binding transcription factor activity"/>
    <property type="evidence" value="ECO:0007669"/>
    <property type="project" value="InterPro"/>
</dbReference>
<evidence type="ECO:0000256" key="4">
    <source>
        <dbReference type="ARBA" id="ARBA00023163"/>
    </source>
</evidence>
<dbReference type="RefSeq" id="WP_207598825.1">
    <property type="nucleotide sequence ID" value="NZ_JAFNJU010000003.1"/>
</dbReference>
<dbReference type="FunFam" id="1.10.10.10:FF:000001">
    <property type="entry name" value="LysR family transcriptional regulator"/>
    <property type="match status" value="1"/>
</dbReference>
<dbReference type="PANTHER" id="PTHR30126:SF39">
    <property type="entry name" value="HTH-TYPE TRANSCRIPTIONAL REGULATOR CYSL"/>
    <property type="match status" value="1"/>
</dbReference>
<evidence type="ECO:0000256" key="2">
    <source>
        <dbReference type="ARBA" id="ARBA00023015"/>
    </source>
</evidence>
<comment type="similarity">
    <text evidence="1">Belongs to the LysR transcriptional regulatory family.</text>
</comment>
<protein>
    <submittedName>
        <fullName evidence="6">LysR family transcriptional regulator</fullName>
    </submittedName>
</protein>
<name>A0A939H882_9CLOT</name>
<dbReference type="InterPro" id="IPR005119">
    <property type="entry name" value="LysR_subst-bd"/>
</dbReference>
<dbReference type="Proteomes" id="UP000664218">
    <property type="component" value="Unassembled WGS sequence"/>
</dbReference>
<dbReference type="Gene3D" id="3.40.190.290">
    <property type="match status" value="1"/>
</dbReference>
<dbReference type="Pfam" id="PF03466">
    <property type="entry name" value="LysR_substrate"/>
    <property type="match status" value="1"/>
</dbReference>
<dbReference type="PRINTS" id="PR00039">
    <property type="entry name" value="HTHLYSR"/>
</dbReference>
<dbReference type="PROSITE" id="PS50931">
    <property type="entry name" value="HTH_LYSR"/>
    <property type="match status" value="1"/>
</dbReference>
<comment type="caution">
    <text evidence="6">The sequence shown here is derived from an EMBL/GenBank/DDBJ whole genome shotgun (WGS) entry which is preliminary data.</text>
</comment>